<keyword evidence="1 8" id="KW-0963">Cytoplasm</keyword>
<feature type="domain" description="PUA" evidence="9">
    <location>
        <begin position="280"/>
        <end position="362"/>
    </location>
</feature>
<dbReference type="UniPathway" id="UPA00098">
    <property type="reaction ID" value="UER00359"/>
</dbReference>
<keyword evidence="3 8" id="KW-0641">Proline biosynthesis</keyword>
<dbReference type="FunFam" id="3.40.1160.10:FF:000018">
    <property type="entry name" value="Glutamate 5-kinase"/>
    <property type="match status" value="1"/>
</dbReference>
<sequence length="371" mass="38307">MGSPLDRARRIVIKTGSALIAAKGAPRRNWIDGLAADIAALRAAGKDVVWVSSGAVALGRPHLGKGSQKKLEEKQAAAALGQPLLMSAIADALAPHGIKAAQALLTLEDTERRRRWLNARATLDTLLAAGAVPIINENDTVATEEIRYGDNDRLAARVAQMLSADVLVLLSDIDGLYTADPRKDPAATHIAEVLELTDAHDAMAGSANAGAGVGTGGMATKLAAARIAFGAGCATAITLGDRPRPIEALRTGERATWITPSVSPDTARKAWLKGHLTPEGAVLVDNGAMGALLKGSSLLAVGVTGVEGRFEKGAAVAIKGPDGVVIAKGVTAYDAADVQRLAGAHSDDIEVRLGYRGRPAIIHRDDLVLGS</sequence>
<dbReference type="AlphaFoldDB" id="A0A399QSV0"/>
<dbReference type="GO" id="GO:0005829">
    <property type="term" value="C:cytosol"/>
    <property type="evidence" value="ECO:0007669"/>
    <property type="project" value="TreeGrafter"/>
</dbReference>
<feature type="binding site" evidence="8">
    <location>
        <position position="139"/>
    </location>
    <ligand>
        <name>substrate</name>
    </ligand>
</feature>
<keyword evidence="4 8" id="KW-0808">Transferase</keyword>
<accession>A0A399QSV0</accession>
<keyword evidence="6 8" id="KW-0418">Kinase</keyword>
<dbReference type="Gene3D" id="2.30.130.10">
    <property type="entry name" value="PUA domain"/>
    <property type="match status" value="1"/>
</dbReference>
<dbReference type="NCBIfam" id="TIGR01027">
    <property type="entry name" value="proB"/>
    <property type="match status" value="1"/>
</dbReference>
<dbReference type="GO" id="GO:0005524">
    <property type="term" value="F:ATP binding"/>
    <property type="evidence" value="ECO:0007669"/>
    <property type="project" value="UniProtKB-KW"/>
</dbReference>
<organism evidence="10 11">
    <name type="scientific">Henriciella barbarensis</name>
    <dbReference type="NCBI Taxonomy" id="86342"/>
    <lineage>
        <taxon>Bacteria</taxon>
        <taxon>Pseudomonadati</taxon>
        <taxon>Pseudomonadota</taxon>
        <taxon>Alphaproteobacteria</taxon>
        <taxon>Hyphomonadales</taxon>
        <taxon>Hyphomonadaceae</taxon>
        <taxon>Henriciella</taxon>
    </lineage>
</organism>
<keyword evidence="2 8" id="KW-0028">Amino-acid biosynthesis</keyword>
<dbReference type="CDD" id="cd04242">
    <property type="entry name" value="AAK_G5K_ProB"/>
    <property type="match status" value="1"/>
</dbReference>
<dbReference type="InterPro" id="IPR011529">
    <property type="entry name" value="Glu_5kinase"/>
</dbReference>
<evidence type="ECO:0000259" key="9">
    <source>
        <dbReference type="SMART" id="SM00359"/>
    </source>
</evidence>
<dbReference type="PANTHER" id="PTHR43654:SF1">
    <property type="entry name" value="ISOPENTENYL PHOSPHATE KINASE"/>
    <property type="match status" value="1"/>
</dbReference>
<evidence type="ECO:0000256" key="5">
    <source>
        <dbReference type="ARBA" id="ARBA00022741"/>
    </source>
</evidence>
<dbReference type="InterPro" id="IPR015947">
    <property type="entry name" value="PUA-like_sf"/>
</dbReference>
<dbReference type="HAMAP" id="MF_00456">
    <property type="entry name" value="ProB"/>
    <property type="match status" value="1"/>
</dbReference>
<name>A0A399QSV0_9PROT</name>
<dbReference type="InterPro" id="IPR002478">
    <property type="entry name" value="PUA"/>
</dbReference>
<feature type="binding site" evidence="8">
    <location>
        <position position="151"/>
    </location>
    <ligand>
        <name>substrate</name>
    </ligand>
</feature>
<evidence type="ECO:0000256" key="3">
    <source>
        <dbReference type="ARBA" id="ARBA00022650"/>
    </source>
</evidence>
<evidence type="ECO:0000256" key="8">
    <source>
        <dbReference type="HAMAP-Rule" id="MF_00456"/>
    </source>
</evidence>
<dbReference type="PROSITE" id="PS00902">
    <property type="entry name" value="GLUTAMATE_5_KINASE"/>
    <property type="match status" value="1"/>
</dbReference>
<evidence type="ECO:0000256" key="4">
    <source>
        <dbReference type="ARBA" id="ARBA00022679"/>
    </source>
</evidence>
<dbReference type="CDD" id="cd21157">
    <property type="entry name" value="PUA_G5K"/>
    <property type="match status" value="1"/>
</dbReference>
<dbReference type="EMBL" id="QWGB01000009">
    <property type="protein sequence ID" value="RIJ21255.1"/>
    <property type="molecule type" value="Genomic_DNA"/>
</dbReference>
<protein>
    <recommendedName>
        <fullName evidence="8">Glutamate 5-kinase</fullName>
        <ecNumber evidence="8">2.7.2.11</ecNumber>
    </recommendedName>
    <alternativeName>
        <fullName evidence="8">Gamma-glutamyl kinase</fullName>
        <shortName evidence="8">GK</shortName>
    </alternativeName>
</protein>
<evidence type="ECO:0000256" key="6">
    <source>
        <dbReference type="ARBA" id="ARBA00022777"/>
    </source>
</evidence>
<evidence type="ECO:0000313" key="10">
    <source>
        <dbReference type="EMBL" id="RIJ21255.1"/>
    </source>
</evidence>
<feature type="binding site" evidence="8">
    <location>
        <position position="53"/>
    </location>
    <ligand>
        <name>substrate</name>
    </ligand>
</feature>
<dbReference type="InterPro" id="IPR001048">
    <property type="entry name" value="Asp/Glu/Uridylate_kinase"/>
</dbReference>
<dbReference type="EC" id="2.7.2.11" evidence="8"/>
<dbReference type="PROSITE" id="PS50890">
    <property type="entry name" value="PUA"/>
    <property type="match status" value="1"/>
</dbReference>
<gene>
    <name evidence="8" type="primary">proB</name>
    <name evidence="10" type="ORF">D1224_13100</name>
</gene>
<dbReference type="PIRSF" id="PIRSF000729">
    <property type="entry name" value="GK"/>
    <property type="match status" value="1"/>
</dbReference>
<keyword evidence="5 8" id="KW-0547">Nucleotide-binding</keyword>
<dbReference type="InterPro" id="IPR036974">
    <property type="entry name" value="PUA_sf"/>
</dbReference>
<dbReference type="GO" id="GO:0004349">
    <property type="term" value="F:glutamate 5-kinase activity"/>
    <property type="evidence" value="ECO:0007669"/>
    <property type="project" value="UniProtKB-UniRule"/>
</dbReference>
<dbReference type="PRINTS" id="PR00474">
    <property type="entry name" value="GLU5KINASE"/>
</dbReference>
<comment type="subcellular location">
    <subcellularLocation>
        <location evidence="8">Cytoplasm</location>
    </subcellularLocation>
</comment>
<dbReference type="GO" id="GO:0055129">
    <property type="term" value="P:L-proline biosynthetic process"/>
    <property type="evidence" value="ECO:0007669"/>
    <property type="project" value="UniProtKB-UniRule"/>
</dbReference>
<comment type="catalytic activity">
    <reaction evidence="8">
        <text>L-glutamate + ATP = L-glutamyl 5-phosphate + ADP</text>
        <dbReference type="Rhea" id="RHEA:14877"/>
        <dbReference type="ChEBI" id="CHEBI:29985"/>
        <dbReference type="ChEBI" id="CHEBI:30616"/>
        <dbReference type="ChEBI" id="CHEBI:58274"/>
        <dbReference type="ChEBI" id="CHEBI:456216"/>
        <dbReference type="EC" id="2.7.2.11"/>
    </reaction>
</comment>
<dbReference type="SUPFAM" id="SSF88697">
    <property type="entry name" value="PUA domain-like"/>
    <property type="match status" value="1"/>
</dbReference>
<dbReference type="GO" id="GO:0003723">
    <property type="term" value="F:RNA binding"/>
    <property type="evidence" value="ECO:0007669"/>
    <property type="project" value="InterPro"/>
</dbReference>
<evidence type="ECO:0000256" key="7">
    <source>
        <dbReference type="ARBA" id="ARBA00022840"/>
    </source>
</evidence>
<comment type="similarity">
    <text evidence="8">Belongs to the glutamate 5-kinase family.</text>
</comment>
<evidence type="ECO:0000256" key="1">
    <source>
        <dbReference type="ARBA" id="ARBA00022490"/>
    </source>
</evidence>
<feature type="binding site" evidence="8">
    <location>
        <begin position="171"/>
        <end position="172"/>
    </location>
    <ligand>
        <name>ATP</name>
        <dbReference type="ChEBI" id="CHEBI:30616"/>
    </ligand>
</feature>
<dbReference type="InterPro" id="IPR001057">
    <property type="entry name" value="Glu/AcGlu_kinase"/>
</dbReference>
<dbReference type="PANTHER" id="PTHR43654">
    <property type="entry name" value="GLUTAMATE 5-KINASE"/>
    <property type="match status" value="1"/>
</dbReference>
<keyword evidence="7 8" id="KW-0067">ATP-binding</keyword>
<evidence type="ECO:0000256" key="2">
    <source>
        <dbReference type="ARBA" id="ARBA00022605"/>
    </source>
</evidence>
<dbReference type="InterPro" id="IPR041739">
    <property type="entry name" value="G5K_ProB"/>
</dbReference>
<comment type="caution">
    <text evidence="10">The sequence shown here is derived from an EMBL/GenBank/DDBJ whole genome shotgun (WGS) entry which is preliminary data.</text>
</comment>
<comment type="function">
    <text evidence="8">Catalyzes the transfer of a phosphate group to glutamate to form L-glutamate 5-phosphate.</text>
</comment>
<feature type="binding site" evidence="8">
    <location>
        <begin position="215"/>
        <end position="221"/>
    </location>
    <ligand>
        <name>ATP</name>
        <dbReference type="ChEBI" id="CHEBI:30616"/>
    </ligand>
</feature>
<dbReference type="Pfam" id="PF00696">
    <property type="entry name" value="AA_kinase"/>
    <property type="match status" value="1"/>
</dbReference>
<dbReference type="Pfam" id="PF01472">
    <property type="entry name" value="PUA"/>
    <property type="match status" value="1"/>
</dbReference>
<dbReference type="InterPro" id="IPR005715">
    <property type="entry name" value="Glu_5kinase/COase_Synthase"/>
</dbReference>
<comment type="pathway">
    <text evidence="8">Amino-acid biosynthesis; L-proline biosynthesis; L-glutamate 5-semialdehyde from L-glutamate: step 1/2.</text>
</comment>
<dbReference type="SUPFAM" id="SSF53633">
    <property type="entry name" value="Carbamate kinase-like"/>
    <property type="match status" value="1"/>
</dbReference>
<dbReference type="RefSeq" id="WP_119380407.1">
    <property type="nucleotide sequence ID" value="NZ_QWGB01000009.1"/>
</dbReference>
<dbReference type="OrthoDB" id="9804434at2"/>
<dbReference type="Gene3D" id="3.40.1160.10">
    <property type="entry name" value="Acetylglutamate kinase-like"/>
    <property type="match status" value="1"/>
</dbReference>
<proteinExistence type="inferred from homology"/>
<dbReference type="SMART" id="SM00359">
    <property type="entry name" value="PUA"/>
    <property type="match status" value="1"/>
</dbReference>
<evidence type="ECO:0000313" key="11">
    <source>
        <dbReference type="Proteomes" id="UP000265431"/>
    </source>
</evidence>
<dbReference type="InterPro" id="IPR036393">
    <property type="entry name" value="AceGlu_kinase-like_sf"/>
</dbReference>
<dbReference type="Proteomes" id="UP000265431">
    <property type="component" value="Unassembled WGS sequence"/>
</dbReference>
<keyword evidence="11" id="KW-1185">Reference proteome</keyword>
<feature type="binding site" evidence="8">
    <location>
        <position position="14"/>
    </location>
    <ligand>
        <name>ATP</name>
        <dbReference type="ChEBI" id="CHEBI:30616"/>
    </ligand>
</feature>
<reference evidence="10 11" key="1">
    <citation type="submission" date="2018-08" db="EMBL/GenBank/DDBJ databases">
        <title>Henriciella mobilis sp. nov., isolated from seawater.</title>
        <authorList>
            <person name="Cheng H."/>
            <person name="Wu Y.-H."/>
            <person name="Xu X.-W."/>
            <person name="Guo L.-L."/>
        </authorList>
    </citation>
    <scope>NUCLEOTIDE SEQUENCE [LARGE SCALE GENOMIC DNA]</scope>
    <source>
        <strain evidence="10 11">CCUG66934</strain>
    </source>
</reference>
<dbReference type="InterPro" id="IPR019797">
    <property type="entry name" value="Glutamate_5-kinase_CS"/>
</dbReference>